<dbReference type="KEGG" id="bbgw:UT28_C0001G0986"/>
<dbReference type="InterPro" id="IPR032875">
    <property type="entry name" value="Succ_CoA_lig_flav_dom"/>
</dbReference>
<evidence type="ECO:0000256" key="2">
    <source>
        <dbReference type="ARBA" id="ARBA00022741"/>
    </source>
</evidence>
<proteinExistence type="predicted"/>
<dbReference type="InterPro" id="IPR011761">
    <property type="entry name" value="ATP-grasp"/>
</dbReference>
<dbReference type="SUPFAM" id="SSF51735">
    <property type="entry name" value="NAD(P)-binding Rossmann-fold domains"/>
    <property type="match status" value="1"/>
</dbReference>
<dbReference type="STRING" id="1618337.UT28_C0001G0986"/>
<dbReference type="GO" id="GO:0046872">
    <property type="term" value="F:metal ion binding"/>
    <property type="evidence" value="ECO:0007669"/>
    <property type="project" value="InterPro"/>
</dbReference>
<keyword evidence="2 4" id="KW-0547">Nucleotide-binding</keyword>
<dbReference type="PATRIC" id="fig|1618337.4.peg.976"/>
<accession>A0A0G4B713</accession>
<evidence type="ECO:0000313" key="6">
    <source>
        <dbReference type="EMBL" id="AKM82762.1"/>
    </source>
</evidence>
<dbReference type="PANTHER" id="PTHR43334">
    <property type="entry name" value="ACETATE--COA LIGASE [ADP-FORMING]"/>
    <property type="match status" value="1"/>
</dbReference>
<evidence type="ECO:0000259" key="5">
    <source>
        <dbReference type="PROSITE" id="PS50975"/>
    </source>
</evidence>
<protein>
    <recommendedName>
        <fullName evidence="5">ATP-grasp domain-containing protein</fullName>
    </recommendedName>
</protein>
<dbReference type="InterPro" id="IPR003781">
    <property type="entry name" value="CoA-bd"/>
</dbReference>
<evidence type="ECO:0000313" key="7">
    <source>
        <dbReference type="Proteomes" id="UP000035648"/>
    </source>
</evidence>
<dbReference type="PANTHER" id="PTHR43334:SF1">
    <property type="entry name" value="3-HYDROXYPROPIONATE--COA LIGASE [ADP-FORMING]"/>
    <property type="match status" value="1"/>
</dbReference>
<dbReference type="SMART" id="SM00881">
    <property type="entry name" value="CoA_binding"/>
    <property type="match status" value="1"/>
</dbReference>
<name>A0A0G4B713_9BACT</name>
<evidence type="ECO:0000256" key="3">
    <source>
        <dbReference type="ARBA" id="ARBA00022840"/>
    </source>
</evidence>
<dbReference type="Pfam" id="PF13380">
    <property type="entry name" value="CoA_binding_2"/>
    <property type="match status" value="1"/>
</dbReference>
<dbReference type="Gene3D" id="3.30.1490.20">
    <property type="entry name" value="ATP-grasp fold, A domain"/>
    <property type="match status" value="1"/>
</dbReference>
<dbReference type="PROSITE" id="PS50975">
    <property type="entry name" value="ATP_GRASP"/>
    <property type="match status" value="1"/>
</dbReference>
<dbReference type="Pfam" id="PF13549">
    <property type="entry name" value="ATP-grasp_5"/>
    <property type="match status" value="1"/>
</dbReference>
<evidence type="ECO:0000256" key="4">
    <source>
        <dbReference type="PROSITE-ProRule" id="PRU00409"/>
    </source>
</evidence>
<dbReference type="InterPro" id="IPR051538">
    <property type="entry name" value="Acyl-CoA_Synth/Transferase"/>
</dbReference>
<keyword evidence="1" id="KW-0436">Ligase</keyword>
<dbReference type="Pfam" id="PF19045">
    <property type="entry name" value="Ligase_CoA_2"/>
    <property type="match status" value="1"/>
</dbReference>
<organism evidence="6 7">
    <name type="scientific">Berkelbacteria bacterium GW2011_GWE1_39_12</name>
    <dbReference type="NCBI Taxonomy" id="1618337"/>
    <lineage>
        <taxon>Bacteria</taxon>
        <taxon>Candidatus Berkelbacteria</taxon>
    </lineage>
</organism>
<dbReference type="Pfam" id="PF13607">
    <property type="entry name" value="Succ_CoA_lig"/>
    <property type="match status" value="1"/>
</dbReference>
<dbReference type="InterPro" id="IPR036291">
    <property type="entry name" value="NAD(P)-bd_dom_sf"/>
</dbReference>
<dbReference type="GO" id="GO:0005524">
    <property type="term" value="F:ATP binding"/>
    <property type="evidence" value="ECO:0007669"/>
    <property type="project" value="UniProtKB-UniRule"/>
</dbReference>
<dbReference type="Gene3D" id="3.40.50.261">
    <property type="entry name" value="Succinyl-CoA synthetase domains"/>
    <property type="match status" value="2"/>
</dbReference>
<sequence length="663" mass="72166">MEKLFNPGNIAVIGASPHKEKLGYQVLGNIINNGYKGKIFPINPTANEILGLETFRTVKDINETIDLAIIVVPANIVPEVLQECVAANISYAVVISAGFSEIGEKGKILQEEIKDVIIKTSPLRLVGPNCLGIISSECNLNATFAAPSLTRGSVSAVFQSGALGVALLDMAESYEFGFSKFISLGNKADLEESEIIEYLGEDKETKIIALYLENIANPKRFFEVARKVSEKKPIIILKGGTTKQGAVAAFSHTAAMVTSEKIDQAIFSQGNLIVAKSIKEMLNLLQIFATEPAVNKKDLAILTNAGGPGILSTDVASKIGLRMPPLSEKTISILKKSLPPVGSISNPLDLAGEALAKDYEIGLRALIGEDSISSILVLLTPQTMTEVEETAKVLAKYKTSNKVIVASFLGDKMVKKGIEILRKEKVPFFEEPEDAVRAIAKVTKYQEKNSHPKSFIEMTASQNCPIPEIDALELLENYNIPIPPSGIATNIDVVMKIAGRIGFPLAVKCISKKFVHKFKAGKVVLDVQSESYLKQSVEKVGYPVLIQRMVNSPFEVIIGAKREEKLGTVVTFGWGGVFTEDIDDISTKIMPLTEYDLEEMIKETKIGRILIKENFDLSSIKNIIIEVCQIMTDFPNIIELDLNPVKMTSGGAICVDARYRSAS</sequence>
<feature type="domain" description="ATP-grasp" evidence="5">
    <location>
        <begin position="472"/>
        <end position="508"/>
    </location>
</feature>
<dbReference type="Gene3D" id="3.40.50.720">
    <property type="entry name" value="NAD(P)-binding Rossmann-like Domain"/>
    <property type="match status" value="1"/>
</dbReference>
<dbReference type="SUPFAM" id="SSF52210">
    <property type="entry name" value="Succinyl-CoA synthetase domains"/>
    <property type="match status" value="2"/>
</dbReference>
<gene>
    <name evidence="6" type="ORF">UT28_C0001G0986</name>
</gene>
<keyword evidence="3 4" id="KW-0067">ATP-binding</keyword>
<reference evidence="6 7" key="1">
    <citation type="journal article" date="2015" name="Nature">
        <title>rRNA introns, odd ribosomes, and small enigmatic genomes across a large radiation of phyla.</title>
        <authorList>
            <person name="Brown C.T."/>
            <person name="Hug L.A."/>
            <person name="Thomas B.C."/>
            <person name="Sharon I."/>
            <person name="Castelle C.J."/>
            <person name="Singh A."/>
            <person name="Wilkins M.J."/>
            <person name="Williams K.H."/>
            <person name="Banfield J.F."/>
        </authorList>
    </citation>
    <scope>NUCLEOTIDE SEQUENCE [LARGE SCALE GENOMIC DNA]</scope>
</reference>
<dbReference type="EMBL" id="CP011213">
    <property type="protein sequence ID" value="AKM82762.1"/>
    <property type="molecule type" value="Genomic_DNA"/>
</dbReference>
<dbReference type="InterPro" id="IPR016102">
    <property type="entry name" value="Succinyl-CoA_synth-like"/>
</dbReference>
<dbReference type="InterPro" id="IPR013815">
    <property type="entry name" value="ATP_grasp_subdomain_1"/>
</dbReference>
<evidence type="ECO:0000256" key="1">
    <source>
        <dbReference type="ARBA" id="ARBA00022598"/>
    </source>
</evidence>
<dbReference type="SUPFAM" id="SSF56059">
    <property type="entry name" value="Glutathione synthetase ATP-binding domain-like"/>
    <property type="match status" value="1"/>
</dbReference>
<dbReference type="AlphaFoldDB" id="A0A0G4B713"/>
<dbReference type="Gene3D" id="3.30.470.20">
    <property type="entry name" value="ATP-grasp fold, B domain"/>
    <property type="match status" value="1"/>
</dbReference>
<dbReference type="Proteomes" id="UP000035648">
    <property type="component" value="Chromosome"/>
</dbReference>
<dbReference type="InterPro" id="IPR043938">
    <property type="entry name" value="Ligase_CoA_dom"/>
</dbReference>
<dbReference type="GO" id="GO:0043758">
    <property type="term" value="F:acetate-CoA ligase (ADP-forming) activity"/>
    <property type="evidence" value="ECO:0007669"/>
    <property type="project" value="InterPro"/>
</dbReference>